<dbReference type="RefSeq" id="WP_077076270.1">
    <property type="nucleotide sequence ID" value="NZ_LT671858.1"/>
</dbReference>
<protein>
    <submittedName>
        <fullName evidence="1">Uncharacterized protein</fullName>
    </submittedName>
</protein>
<reference evidence="2" key="3">
    <citation type="submission" date="2016-06" db="EMBL/GenBank/DDBJ databases">
        <authorList>
            <person name="Olsen C.W."/>
            <person name="Carey S."/>
            <person name="Hinshaw L."/>
            <person name="Karasin A.I."/>
        </authorList>
    </citation>
    <scope>NUCLEOTIDE SEQUENCE [LARGE SCALE GENOMIC DNA]</scope>
    <source>
        <strain evidence="2">PM4</strain>
    </source>
</reference>
<dbReference type="KEGG" id="cdiv:CPM_1031"/>
<reference evidence="1 4" key="1">
    <citation type="submission" date="2016-04" db="EMBL/GenBank/DDBJ databases">
        <authorList>
            <person name="Evans L.H."/>
            <person name="Alamgir A."/>
            <person name="Owens N."/>
            <person name="Weber N.D."/>
            <person name="Virtaneva K."/>
            <person name="Barbian K."/>
            <person name="Babar A."/>
            <person name="Rosenke K."/>
        </authorList>
    </citation>
    <scope>NUCLEOTIDE SEQUENCE [LARGE SCALE GENOMIC DNA]</scope>
    <source>
        <strain evidence="1">S5</strain>
        <strain evidence="4">S5(T) (JCM 30642 \VKM B-2941)</strain>
    </source>
</reference>
<dbReference type="GeneID" id="41588280"/>
<dbReference type="EMBL" id="LT671858">
    <property type="protein sequence ID" value="SIM61262.1"/>
    <property type="molecule type" value="Genomic_DNA"/>
</dbReference>
<evidence type="ECO:0000313" key="3">
    <source>
        <dbReference type="Proteomes" id="UP000187822"/>
    </source>
</evidence>
<gene>
    <name evidence="2" type="ORF">CPM_1031</name>
    <name evidence="1" type="ORF">CSP5_1016</name>
</gene>
<reference evidence="3" key="2">
    <citation type="submission" date="2016-06" db="EMBL/GenBank/DDBJ databases">
        <authorList>
            <person name="Toshchakov V.S."/>
        </authorList>
    </citation>
    <scope>NUCLEOTIDE SEQUENCE [LARGE SCALE GENOMIC DNA]</scope>
    <source>
        <strain>PM4 (JCM 30641</strain>
        <strain evidence="3">\VKM B-2940)</strain>
    </source>
</reference>
<evidence type="ECO:0000313" key="1">
    <source>
        <dbReference type="EMBL" id="SIM61262.1"/>
    </source>
</evidence>
<organism evidence="1 4">
    <name type="scientific">Cuniculiplasma divulgatum</name>
    <dbReference type="NCBI Taxonomy" id="1673428"/>
    <lineage>
        <taxon>Archaea</taxon>
        <taxon>Methanobacteriati</taxon>
        <taxon>Thermoplasmatota</taxon>
        <taxon>Thermoplasmata</taxon>
        <taxon>Thermoplasmatales</taxon>
        <taxon>Cuniculiplasmataceae</taxon>
        <taxon>Cuniculiplasma</taxon>
    </lineage>
</organism>
<proteinExistence type="predicted"/>
<evidence type="ECO:0000313" key="2">
    <source>
        <dbReference type="EMBL" id="SJK84851.1"/>
    </source>
</evidence>
<dbReference type="AlphaFoldDB" id="A0A1N5UKI0"/>
<keyword evidence="3" id="KW-1185">Reference proteome</keyword>
<dbReference type="Proteomes" id="UP000195607">
    <property type="component" value="Chromosome I"/>
</dbReference>
<sequence length="170" mass="19384">MIDMYGHDHQSFIEDVFTGKADISLKFSAFFIKKFEAVMNENINKTLHQILNSFYRTHFGDSLPVEIQLNGKVETGSIKYHSVVDALLNNYRSVTVEIPENSSKVEVPICRAIKFLLMDILDEEKGNVTRTKLRKIYSLSKTTKAVRDVSNAIGSFTISPVFNPKKRINH</sequence>
<dbReference type="EMBL" id="LT719092">
    <property type="protein sequence ID" value="SJK84851.1"/>
    <property type="molecule type" value="Genomic_DNA"/>
</dbReference>
<dbReference type="Proteomes" id="UP000187822">
    <property type="component" value="Chromosome I"/>
</dbReference>
<accession>A0A1N5UKI0</accession>
<evidence type="ECO:0000313" key="4">
    <source>
        <dbReference type="Proteomes" id="UP000195607"/>
    </source>
</evidence>
<name>A0A1N5UKI0_9ARCH</name>